<sequence>MTTLIPKRLVFIVAGALEQPTGGYRYDARIIAGLQAAGWQIDTRMLDGHFPCPDETAHAALDTALSACADDATVVIDGLACGGLPEVIERHAARLTIIVLVHHPLCDETGLDRTTAERLESSERRVLACARRVIVTSIHTRDRLQALKMTDCPARVAEPGVDTRDVQGTRVRPRECAGGPWRLLCVATLIPRKGHDVLLDALAQMTDLDWHCDLVGSLDRDPAHARDIEQTIFRKNLADRITLHGALDAAQLEACYAAADVFVLASHYEGYGMVVTEAIAAGLPVVTTTGGALADTLPAGAGCSVTPGDATAFARSLRRLMTDRAWYDSTCTAVLRARHALPGWDDATHAFAAALETPNTVGGRP</sequence>
<protein>
    <submittedName>
        <fullName evidence="4">Group 1 glycosyl transferase</fullName>
    </submittedName>
</protein>
<accession>A0ABV2B3R0</accession>
<name>A0ABV2B3R0_9GAMM</name>
<dbReference type="PANTHER" id="PTHR12526">
    <property type="entry name" value="GLYCOSYLTRANSFERASE"/>
    <property type="match status" value="1"/>
</dbReference>
<evidence type="ECO:0000313" key="4">
    <source>
        <dbReference type="EMBL" id="MES1930530.1"/>
    </source>
</evidence>
<keyword evidence="3 4" id="KW-0808">Transferase</keyword>
<gene>
    <name evidence="4" type="ORF">SADO_14809</name>
</gene>
<dbReference type="Proteomes" id="UP001460888">
    <property type="component" value="Unassembled WGS sequence"/>
</dbReference>
<dbReference type="RefSeq" id="WP_353112819.1">
    <property type="nucleotide sequence ID" value="NZ_APND01000005.1"/>
</dbReference>
<dbReference type="SUPFAM" id="SSF53756">
    <property type="entry name" value="UDP-Glycosyltransferase/glycogen phosphorylase"/>
    <property type="match status" value="1"/>
</dbReference>
<dbReference type="CDD" id="cd03801">
    <property type="entry name" value="GT4_PimA-like"/>
    <property type="match status" value="1"/>
</dbReference>
<keyword evidence="2" id="KW-0328">Glycosyltransferase</keyword>
<evidence type="ECO:0000256" key="2">
    <source>
        <dbReference type="ARBA" id="ARBA00022676"/>
    </source>
</evidence>
<evidence type="ECO:0000256" key="3">
    <source>
        <dbReference type="ARBA" id="ARBA00022679"/>
    </source>
</evidence>
<dbReference type="Pfam" id="PF13692">
    <property type="entry name" value="Glyco_trans_1_4"/>
    <property type="match status" value="1"/>
</dbReference>
<comment type="caution">
    <text evidence="4">The sequence shown here is derived from an EMBL/GenBank/DDBJ whole genome shotgun (WGS) entry which is preliminary data.</text>
</comment>
<evidence type="ECO:0000256" key="1">
    <source>
        <dbReference type="ARBA" id="ARBA00009481"/>
    </source>
</evidence>
<dbReference type="Gene3D" id="3.40.50.2000">
    <property type="entry name" value="Glycogen Phosphorylase B"/>
    <property type="match status" value="2"/>
</dbReference>
<organism evidence="4 5">
    <name type="scientific">Salinisphaera dokdonensis CL-ES53</name>
    <dbReference type="NCBI Taxonomy" id="1304272"/>
    <lineage>
        <taxon>Bacteria</taxon>
        <taxon>Pseudomonadati</taxon>
        <taxon>Pseudomonadota</taxon>
        <taxon>Gammaproteobacteria</taxon>
        <taxon>Salinisphaerales</taxon>
        <taxon>Salinisphaeraceae</taxon>
        <taxon>Salinisphaera</taxon>
    </lineage>
</organism>
<comment type="similarity">
    <text evidence="1">Belongs to the glycosyltransferase group 1 family. Glycosyltransferase 4 subfamily.</text>
</comment>
<dbReference type="GO" id="GO:0016740">
    <property type="term" value="F:transferase activity"/>
    <property type="evidence" value="ECO:0007669"/>
    <property type="project" value="UniProtKB-KW"/>
</dbReference>
<reference evidence="4 5" key="1">
    <citation type="submission" date="2013-03" db="EMBL/GenBank/DDBJ databases">
        <title>Salinisphaera dokdonensis CL-ES53 Genome Sequencing.</title>
        <authorList>
            <person name="Li C."/>
            <person name="Lai Q."/>
            <person name="Shao Z."/>
        </authorList>
    </citation>
    <scope>NUCLEOTIDE SEQUENCE [LARGE SCALE GENOMIC DNA]</scope>
    <source>
        <strain evidence="4 5">CL-ES53</strain>
    </source>
</reference>
<keyword evidence="5" id="KW-1185">Reference proteome</keyword>
<evidence type="ECO:0000313" key="5">
    <source>
        <dbReference type="Proteomes" id="UP001460888"/>
    </source>
</evidence>
<dbReference type="PANTHER" id="PTHR12526:SF640">
    <property type="entry name" value="COLANIC ACID BIOSYNTHESIS GLYCOSYLTRANSFERASE WCAL-RELATED"/>
    <property type="match status" value="1"/>
</dbReference>
<dbReference type="EMBL" id="APND01000005">
    <property type="protein sequence ID" value="MES1930530.1"/>
    <property type="molecule type" value="Genomic_DNA"/>
</dbReference>
<proteinExistence type="inferred from homology"/>